<evidence type="ECO:0000256" key="5">
    <source>
        <dbReference type="SAM" id="SignalP"/>
    </source>
</evidence>
<evidence type="ECO:0000256" key="4">
    <source>
        <dbReference type="SAM" id="MobiDB-lite"/>
    </source>
</evidence>
<evidence type="ECO:0000313" key="8">
    <source>
        <dbReference type="Proteomes" id="UP001610818"/>
    </source>
</evidence>
<accession>A0ABW7QQ29</accession>
<proteinExistence type="inferred from homology"/>
<feature type="chain" id="PRO_5047424416" evidence="5">
    <location>
        <begin position="24"/>
        <end position="321"/>
    </location>
</feature>
<sequence length="321" mass="35662">MSCTTRRPRLAAAACLLALSLTAACGGGSGDRSDDAEPSGDRVTKSEAPPSLFTEKTLNVAVKKGQPGFSTRSEEEDDFAGFEAQLVEFLASKLDFKAADWDVQSRDRENVLRDGSMDLVVATYSVTDPRDKEVDFTAPYFKTYQGVLIRKDYTGIKTLADVDGKRVCSVRGSTGDPDSEQDDKAKKAIRAALGQEVVAELRNSYKTCVGELINGNFEAVWTDKIILEGFAQDPRYADKVEVARDITVKNRQFYGIGLREGRRADCRRLNDVLEDFLQTRWSLAFQTYFPKVTARTSAFEQDYKPTDSEFRKLKQTSCGAK</sequence>
<dbReference type="EMBL" id="JBIRGQ010000003">
    <property type="protein sequence ID" value="MFH8546270.1"/>
    <property type="molecule type" value="Genomic_DNA"/>
</dbReference>
<dbReference type="Proteomes" id="UP001610818">
    <property type="component" value="Unassembled WGS sequence"/>
</dbReference>
<evidence type="ECO:0000256" key="3">
    <source>
        <dbReference type="ARBA" id="ARBA00022729"/>
    </source>
</evidence>
<comment type="similarity">
    <text evidence="1">Belongs to the bacterial solute-binding protein 3 family.</text>
</comment>
<evidence type="ECO:0000313" key="7">
    <source>
        <dbReference type="EMBL" id="MFH8546270.1"/>
    </source>
</evidence>
<protein>
    <submittedName>
        <fullName evidence="7">Transporter substrate-binding domain-containing protein</fullName>
    </submittedName>
</protein>
<dbReference type="InterPro" id="IPR001638">
    <property type="entry name" value="Solute-binding_3/MltF_N"/>
</dbReference>
<feature type="signal peptide" evidence="5">
    <location>
        <begin position="1"/>
        <end position="23"/>
    </location>
</feature>
<dbReference type="PANTHER" id="PTHR30085">
    <property type="entry name" value="AMINO ACID ABC TRANSPORTER PERMEASE"/>
    <property type="match status" value="1"/>
</dbReference>
<name>A0ABW7QQ29_9ACTN</name>
<feature type="region of interest" description="Disordered" evidence="4">
    <location>
        <begin position="26"/>
        <end position="49"/>
    </location>
</feature>
<keyword evidence="2" id="KW-0813">Transport</keyword>
<dbReference type="InterPro" id="IPR051455">
    <property type="entry name" value="Bact_solute-bind_prot3"/>
</dbReference>
<dbReference type="SUPFAM" id="SSF53850">
    <property type="entry name" value="Periplasmic binding protein-like II"/>
    <property type="match status" value="1"/>
</dbReference>
<evidence type="ECO:0000259" key="6">
    <source>
        <dbReference type="SMART" id="SM00062"/>
    </source>
</evidence>
<organism evidence="7 8">
    <name type="scientific">Streptomyces longisporoflavus</name>
    <dbReference type="NCBI Taxonomy" id="28044"/>
    <lineage>
        <taxon>Bacteria</taxon>
        <taxon>Bacillati</taxon>
        <taxon>Actinomycetota</taxon>
        <taxon>Actinomycetes</taxon>
        <taxon>Kitasatosporales</taxon>
        <taxon>Streptomycetaceae</taxon>
        <taxon>Streptomyces</taxon>
    </lineage>
</organism>
<evidence type="ECO:0000256" key="1">
    <source>
        <dbReference type="ARBA" id="ARBA00010333"/>
    </source>
</evidence>
<evidence type="ECO:0000256" key="2">
    <source>
        <dbReference type="ARBA" id="ARBA00022448"/>
    </source>
</evidence>
<dbReference type="Pfam" id="PF00497">
    <property type="entry name" value="SBP_bac_3"/>
    <property type="match status" value="1"/>
</dbReference>
<keyword evidence="8" id="KW-1185">Reference proteome</keyword>
<dbReference type="PROSITE" id="PS51257">
    <property type="entry name" value="PROKAR_LIPOPROTEIN"/>
    <property type="match status" value="1"/>
</dbReference>
<dbReference type="Gene3D" id="3.40.190.10">
    <property type="entry name" value="Periplasmic binding protein-like II"/>
    <property type="match status" value="2"/>
</dbReference>
<dbReference type="RefSeq" id="WP_397711786.1">
    <property type="nucleotide sequence ID" value="NZ_JBIRGN010000003.1"/>
</dbReference>
<dbReference type="PANTHER" id="PTHR30085:SF6">
    <property type="entry name" value="ABC TRANSPORTER GLUTAMINE-BINDING PROTEIN GLNH"/>
    <property type="match status" value="1"/>
</dbReference>
<dbReference type="SMART" id="SM00062">
    <property type="entry name" value="PBPb"/>
    <property type="match status" value="1"/>
</dbReference>
<gene>
    <name evidence="7" type="ORF">ACH4F9_14820</name>
</gene>
<comment type="caution">
    <text evidence="7">The sequence shown here is derived from an EMBL/GenBank/DDBJ whole genome shotgun (WGS) entry which is preliminary data.</text>
</comment>
<reference evidence="7 8" key="1">
    <citation type="submission" date="2024-10" db="EMBL/GenBank/DDBJ databases">
        <title>The Natural Products Discovery Center: Release of the First 8490 Sequenced Strains for Exploring Actinobacteria Biosynthetic Diversity.</title>
        <authorList>
            <person name="Kalkreuter E."/>
            <person name="Kautsar S.A."/>
            <person name="Yang D."/>
            <person name="Bader C.D."/>
            <person name="Teijaro C.N."/>
            <person name="Fluegel L."/>
            <person name="Davis C.M."/>
            <person name="Simpson J.R."/>
            <person name="Lauterbach L."/>
            <person name="Steele A.D."/>
            <person name="Gui C."/>
            <person name="Meng S."/>
            <person name="Li G."/>
            <person name="Viehrig K."/>
            <person name="Ye F."/>
            <person name="Su P."/>
            <person name="Kiefer A.F."/>
            <person name="Nichols A."/>
            <person name="Cepeda A.J."/>
            <person name="Yan W."/>
            <person name="Fan B."/>
            <person name="Jiang Y."/>
            <person name="Adhikari A."/>
            <person name="Zheng C.-J."/>
            <person name="Schuster L."/>
            <person name="Cowan T.M."/>
            <person name="Smanski M.J."/>
            <person name="Chevrette M.G."/>
            <person name="De Carvalho L.P.S."/>
            <person name="Shen B."/>
        </authorList>
    </citation>
    <scope>NUCLEOTIDE SEQUENCE [LARGE SCALE GENOMIC DNA]</scope>
    <source>
        <strain evidence="7 8">NPDC017990</strain>
    </source>
</reference>
<feature type="domain" description="Solute-binding protein family 3/N-terminal" evidence="6">
    <location>
        <begin position="57"/>
        <end position="292"/>
    </location>
</feature>
<feature type="compositionally biased region" description="Basic and acidic residues" evidence="4">
    <location>
        <begin position="31"/>
        <end position="45"/>
    </location>
</feature>
<keyword evidence="3 5" id="KW-0732">Signal</keyword>